<dbReference type="SUPFAM" id="SSF52266">
    <property type="entry name" value="SGNH hydrolase"/>
    <property type="match status" value="1"/>
</dbReference>
<feature type="region of interest" description="Disordered" evidence="1">
    <location>
        <begin position="51"/>
        <end position="72"/>
    </location>
</feature>
<name>A0A165EPE2_EXIGL</name>
<accession>A0A165EPE2</accession>
<protein>
    <submittedName>
        <fullName evidence="2">Uncharacterized protein</fullName>
    </submittedName>
</protein>
<dbReference type="Proteomes" id="UP000077266">
    <property type="component" value="Unassembled WGS sequence"/>
</dbReference>
<gene>
    <name evidence="2" type="ORF">EXIGLDRAFT_723769</name>
</gene>
<dbReference type="EMBL" id="KV426127">
    <property type="protein sequence ID" value="KZV87405.1"/>
    <property type="molecule type" value="Genomic_DNA"/>
</dbReference>
<organism evidence="2 3">
    <name type="scientific">Exidia glandulosa HHB12029</name>
    <dbReference type="NCBI Taxonomy" id="1314781"/>
    <lineage>
        <taxon>Eukaryota</taxon>
        <taxon>Fungi</taxon>
        <taxon>Dikarya</taxon>
        <taxon>Basidiomycota</taxon>
        <taxon>Agaricomycotina</taxon>
        <taxon>Agaricomycetes</taxon>
        <taxon>Auriculariales</taxon>
        <taxon>Exidiaceae</taxon>
        <taxon>Exidia</taxon>
    </lineage>
</organism>
<sequence length="524" mass="59400">MLFIRRPQALALVALCTLSFTASFYIFAPLESTQRLQSLRSYFGSSSSFASTACPNPLAPPPPRSSRKPECHSLPTNPELALEVSVCFAPDIANQGHFLISRTNAEECAKADAHNPSTNPETNALLKAYGPDIFHFSLDGDHRWDGELDVEYLGQCQYRYPFSLMSAGPFNLTIWWSFSNYRASDETQTMSLQWDLAEYVLQGKSQIVKPPASAAAGCGKTMAIPSNAAWRTATEIDYLNNVPECSRFEATTGHFLRAHWSEHHTFHGFLYQPSGCRWTERTSNVDADPVPIRDGWAPHSVLFWGDSHVRYAYDVMTYVYKGEWATYKRVPAMKALKKTEYIGPVNITFIWDSVLREFKHKMTCENLADFDTIVLGAGHHNLVHTDEDDHDRQWTIEGFGELIQGLAKKFSPDACPEQKMPRIIWMGPPARPIKLALPPKQHPLNNGWKDARVNIRLNLFNERAWDALKGLPGAARVNLYDLSVPFANSFVDQLHMIMTDTQAAFVQELHHKLWLRQPAYFHHQ</sequence>
<dbReference type="InParanoid" id="A0A165EPE2"/>
<evidence type="ECO:0000313" key="3">
    <source>
        <dbReference type="Proteomes" id="UP000077266"/>
    </source>
</evidence>
<evidence type="ECO:0000313" key="2">
    <source>
        <dbReference type="EMBL" id="KZV87405.1"/>
    </source>
</evidence>
<reference evidence="2 3" key="1">
    <citation type="journal article" date="2016" name="Mol. Biol. Evol.">
        <title>Comparative Genomics of Early-Diverging Mushroom-Forming Fungi Provides Insights into the Origins of Lignocellulose Decay Capabilities.</title>
        <authorList>
            <person name="Nagy L.G."/>
            <person name="Riley R."/>
            <person name="Tritt A."/>
            <person name="Adam C."/>
            <person name="Daum C."/>
            <person name="Floudas D."/>
            <person name="Sun H."/>
            <person name="Yadav J.S."/>
            <person name="Pangilinan J."/>
            <person name="Larsson K.H."/>
            <person name="Matsuura K."/>
            <person name="Barry K."/>
            <person name="Labutti K."/>
            <person name="Kuo R."/>
            <person name="Ohm R.A."/>
            <person name="Bhattacharya S.S."/>
            <person name="Shirouzu T."/>
            <person name="Yoshinaga Y."/>
            <person name="Martin F.M."/>
            <person name="Grigoriev I.V."/>
            <person name="Hibbett D.S."/>
        </authorList>
    </citation>
    <scope>NUCLEOTIDE SEQUENCE [LARGE SCALE GENOMIC DNA]</scope>
    <source>
        <strain evidence="2 3">HHB12029</strain>
    </source>
</reference>
<keyword evidence="3" id="KW-1185">Reference proteome</keyword>
<evidence type="ECO:0000256" key="1">
    <source>
        <dbReference type="SAM" id="MobiDB-lite"/>
    </source>
</evidence>
<dbReference type="STRING" id="1314781.A0A165EPE2"/>
<dbReference type="AlphaFoldDB" id="A0A165EPE2"/>
<proteinExistence type="predicted"/>
<dbReference type="OrthoDB" id="3216018at2759"/>